<evidence type="ECO:0000313" key="3">
    <source>
        <dbReference type="Proteomes" id="UP000183788"/>
    </source>
</evidence>
<evidence type="ECO:0000313" key="1">
    <source>
        <dbReference type="EMBL" id="SFW66654.1"/>
    </source>
</evidence>
<gene>
    <name evidence="1" type="ORF">SAMN05661012_03345</name>
    <name evidence="2" type="ORF">SR876_01105</name>
</gene>
<reference evidence="1 3" key="1">
    <citation type="submission" date="2016-11" db="EMBL/GenBank/DDBJ databases">
        <authorList>
            <person name="Jaros S."/>
            <person name="Januszkiewicz K."/>
            <person name="Wedrychowicz H."/>
        </authorList>
    </citation>
    <scope>NUCLEOTIDE SEQUENCE [LARGE SCALE GENOMIC DNA]</scope>
    <source>
        <strain evidence="1 3">DSM 784</strain>
    </source>
</reference>
<name>A0A1K1R4X6_9BACT</name>
<proteinExistence type="predicted"/>
<evidence type="ECO:0000313" key="2">
    <source>
        <dbReference type="EMBL" id="WQG90078.1"/>
    </source>
</evidence>
<protein>
    <submittedName>
        <fullName evidence="1">Uncharacterized protein</fullName>
    </submittedName>
</protein>
<keyword evidence="4" id="KW-1185">Reference proteome</keyword>
<dbReference type="AlphaFoldDB" id="A0A1K1R4X6"/>
<evidence type="ECO:0000313" key="4">
    <source>
        <dbReference type="Proteomes" id="UP001326715"/>
    </source>
</evidence>
<dbReference type="Proteomes" id="UP001326715">
    <property type="component" value="Chromosome"/>
</dbReference>
<dbReference type="EMBL" id="FPIZ01000010">
    <property type="protein sequence ID" value="SFW66654.1"/>
    <property type="molecule type" value="Genomic_DNA"/>
</dbReference>
<accession>A0A1K1R4X6</accession>
<reference evidence="2 4" key="2">
    <citation type="submission" date="2023-11" db="EMBL/GenBank/DDBJ databases">
        <title>MicrobeMod: A computational toolkit for identifying prokaryotic methylation and restriction-modification with nanopore sequencing.</title>
        <authorList>
            <person name="Crits-Christoph A."/>
            <person name="Kang S.C."/>
            <person name="Lee H."/>
            <person name="Ostrov N."/>
        </authorList>
    </citation>
    <scope>NUCLEOTIDE SEQUENCE [LARGE SCALE GENOMIC DNA]</scope>
    <source>
        <strain evidence="2 4">ATCC 23090</strain>
    </source>
</reference>
<dbReference type="RefSeq" id="WP_072362369.1">
    <property type="nucleotide sequence ID" value="NZ_CP139972.1"/>
</dbReference>
<dbReference type="OrthoDB" id="668426at2"/>
<dbReference type="STRING" id="1004.SAMN05661012_03345"/>
<dbReference type="Proteomes" id="UP000183788">
    <property type="component" value="Unassembled WGS sequence"/>
</dbReference>
<dbReference type="EMBL" id="CP140154">
    <property type="protein sequence ID" value="WQG90078.1"/>
    <property type="molecule type" value="Genomic_DNA"/>
</dbReference>
<organism evidence="1 3">
    <name type="scientific">Chitinophaga sancti</name>
    <dbReference type="NCBI Taxonomy" id="1004"/>
    <lineage>
        <taxon>Bacteria</taxon>
        <taxon>Pseudomonadati</taxon>
        <taxon>Bacteroidota</taxon>
        <taxon>Chitinophagia</taxon>
        <taxon>Chitinophagales</taxon>
        <taxon>Chitinophagaceae</taxon>
        <taxon>Chitinophaga</taxon>
    </lineage>
</organism>
<sequence length="261" mass="29419">MAIRKSFIQFEGKIEGINFFRPRNRKPEDGYIVRKNGGPTRKQIELLPSCERVRENNNEFGTCSSAAKSLRMAISPVKHLTDMNLAAQFTSLSRHLLLQDKENSRGNRIVRFSTLGNQMSGFNLNQQYLFDSVIRHPLAAALDRNTASVEIEVPVLQPGLSIVLPWKQPMYRLVFSLGTVWDAAMKGFPRIWSEPVSFISPWYLREEVVPASTVTLQLNKEKISRDECMVVAVGVEMGTVVTDSLVQWVKYTGCGKIIQAG</sequence>